<gene>
    <name evidence="1" type="ORF">R0137_16210</name>
</gene>
<name>A0ABZ0ICF1_9GAMM</name>
<dbReference type="RefSeq" id="WP_407327457.1">
    <property type="nucleotide sequence ID" value="NZ_CP136865.1"/>
</dbReference>
<reference evidence="1 2" key="1">
    <citation type="submission" date="2023-10" db="EMBL/GenBank/DDBJ databases">
        <title>Two novel species belonging to the OM43/NOR5 clade.</title>
        <authorList>
            <person name="Park M."/>
        </authorList>
    </citation>
    <scope>NUCLEOTIDE SEQUENCE [LARGE SCALE GENOMIC DNA]</scope>
    <source>
        <strain evidence="1 2">IMCC45268</strain>
    </source>
</reference>
<dbReference type="Gene3D" id="3.40.50.1110">
    <property type="entry name" value="SGNH hydrolase"/>
    <property type="match status" value="1"/>
</dbReference>
<evidence type="ECO:0008006" key="3">
    <source>
        <dbReference type="Google" id="ProtNLM"/>
    </source>
</evidence>
<dbReference type="InterPro" id="IPR036514">
    <property type="entry name" value="SGNH_hydro_sf"/>
</dbReference>
<dbReference type="Proteomes" id="UP001626549">
    <property type="component" value="Chromosome"/>
</dbReference>
<keyword evidence="2" id="KW-1185">Reference proteome</keyword>
<accession>A0ABZ0ICF1</accession>
<dbReference type="EMBL" id="CP136865">
    <property type="protein sequence ID" value="WOJ96770.1"/>
    <property type="molecule type" value="Genomic_DNA"/>
</dbReference>
<evidence type="ECO:0000313" key="1">
    <source>
        <dbReference type="EMBL" id="WOJ96770.1"/>
    </source>
</evidence>
<protein>
    <recommendedName>
        <fullName evidence="3">SGNH hydrolase-type esterase domain-containing protein</fullName>
    </recommendedName>
</protein>
<organism evidence="1 2">
    <name type="scientific">Congregibacter brevis</name>
    <dbReference type="NCBI Taxonomy" id="3081201"/>
    <lineage>
        <taxon>Bacteria</taxon>
        <taxon>Pseudomonadati</taxon>
        <taxon>Pseudomonadota</taxon>
        <taxon>Gammaproteobacteria</taxon>
        <taxon>Cellvibrionales</taxon>
        <taxon>Halieaceae</taxon>
        <taxon>Congregibacter</taxon>
    </lineage>
</organism>
<evidence type="ECO:0000313" key="2">
    <source>
        <dbReference type="Proteomes" id="UP001626549"/>
    </source>
</evidence>
<sequence>MYQWKTLRTIAGLLLCLPIVHFAFLVSRDVSSYLDPSPSVWDKDIADLIGSDLNATIPDEPIVVIGGHRVRLWKDLPASLLPRATLMRPLGDATLEDLTHHFNRLAAFYRPDVLVVFPGYADLHLRDEKTPEDFEASMKTLLDLDEEYGASSWRYVIAPIQMPLHPDDEQKISDIGLLLTAMANNLPNLTVIDANPMLRGTDGRPNPEYYRGDGVNLSPAGYARVSLLLATEIKAREKTARENRLTQ</sequence>
<proteinExistence type="predicted"/>
<dbReference type="SUPFAM" id="SSF52266">
    <property type="entry name" value="SGNH hydrolase"/>
    <property type="match status" value="1"/>
</dbReference>